<accession>A0A212F4F6</accession>
<dbReference type="PANTHER" id="PTHR11610">
    <property type="entry name" value="LIPASE"/>
    <property type="match status" value="1"/>
</dbReference>
<evidence type="ECO:0000256" key="3">
    <source>
        <dbReference type="ARBA" id="ARBA00022525"/>
    </source>
</evidence>
<evidence type="ECO:0000313" key="7">
    <source>
        <dbReference type="Proteomes" id="UP000007151"/>
    </source>
</evidence>
<sequence>GLKLSRTHLIGHSLGAQSAGVAGGSIRSGKVSRITGLDAALPLFNKLPPKQRLDPSDAEFVDAIHTDAGIFGFRDPVGHVDFYPNGGISPQPGCELENVVPQQQLLFDGTGMKIEDYHVFHLMDNEQVIEGPSKTNNAARFLCDMIRCMTKYKEYNDVGRDYQKVTANNKQEVTNKFGGRNKSREKRFALFNGKENKLYKIIDFLMKYKNKIIPAVTAVREISTMIKTSSLELNHFIREQNNMIAAPGPLTPTKYTIEVNSGSQIVEFVKKILGLGNKITITA</sequence>
<evidence type="ECO:0000256" key="4">
    <source>
        <dbReference type="RuleBase" id="RU004262"/>
    </source>
</evidence>
<name>A0A212F4F6_DANPL</name>
<dbReference type="Gene3D" id="3.40.50.1820">
    <property type="entry name" value="alpha/beta hydrolase"/>
    <property type="match status" value="1"/>
</dbReference>
<dbReference type="InterPro" id="IPR000734">
    <property type="entry name" value="TAG_lipase"/>
</dbReference>
<dbReference type="SUPFAM" id="SSF53474">
    <property type="entry name" value="alpha/beta-Hydrolases"/>
    <property type="match status" value="1"/>
</dbReference>
<gene>
    <name evidence="6" type="ORF">KGM_207911B</name>
</gene>
<dbReference type="Proteomes" id="UP000007151">
    <property type="component" value="Unassembled WGS sequence"/>
</dbReference>
<dbReference type="GO" id="GO:0005615">
    <property type="term" value="C:extracellular space"/>
    <property type="evidence" value="ECO:0007669"/>
    <property type="project" value="TreeGrafter"/>
</dbReference>
<protein>
    <recommendedName>
        <fullName evidence="5">Lipase domain-containing protein</fullName>
    </recommendedName>
</protein>
<dbReference type="AlphaFoldDB" id="A0A212F4F6"/>
<dbReference type="PANTHER" id="PTHR11610:SF169">
    <property type="entry name" value="GH15759P-RELATED"/>
    <property type="match status" value="1"/>
</dbReference>
<dbReference type="InterPro" id="IPR013818">
    <property type="entry name" value="Lipase"/>
</dbReference>
<feature type="domain" description="Lipase" evidence="5">
    <location>
        <begin position="5"/>
        <end position="97"/>
    </location>
</feature>
<evidence type="ECO:0000259" key="5">
    <source>
        <dbReference type="Pfam" id="PF00151"/>
    </source>
</evidence>
<organism evidence="6 7">
    <name type="scientific">Danaus plexippus plexippus</name>
    <dbReference type="NCBI Taxonomy" id="278856"/>
    <lineage>
        <taxon>Eukaryota</taxon>
        <taxon>Metazoa</taxon>
        <taxon>Ecdysozoa</taxon>
        <taxon>Arthropoda</taxon>
        <taxon>Hexapoda</taxon>
        <taxon>Insecta</taxon>
        <taxon>Pterygota</taxon>
        <taxon>Neoptera</taxon>
        <taxon>Endopterygota</taxon>
        <taxon>Lepidoptera</taxon>
        <taxon>Glossata</taxon>
        <taxon>Ditrysia</taxon>
        <taxon>Papilionoidea</taxon>
        <taxon>Nymphalidae</taxon>
        <taxon>Danainae</taxon>
        <taxon>Danaini</taxon>
        <taxon>Danaina</taxon>
        <taxon>Danaus</taxon>
        <taxon>Danaus</taxon>
    </lineage>
</organism>
<feature type="non-terminal residue" evidence="6">
    <location>
        <position position="1"/>
    </location>
</feature>
<dbReference type="GO" id="GO:0016298">
    <property type="term" value="F:lipase activity"/>
    <property type="evidence" value="ECO:0007669"/>
    <property type="project" value="InterPro"/>
</dbReference>
<dbReference type="KEGG" id="dpl:KGM_207911B"/>
<dbReference type="eggNOG" id="ENOG502TBYZ">
    <property type="taxonomic scope" value="Eukaryota"/>
</dbReference>
<comment type="similarity">
    <text evidence="2 4">Belongs to the AB hydrolase superfamily. Lipase family.</text>
</comment>
<evidence type="ECO:0000313" key="6">
    <source>
        <dbReference type="EMBL" id="OWR48603.1"/>
    </source>
</evidence>
<dbReference type="InterPro" id="IPR029058">
    <property type="entry name" value="AB_hydrolase_fold"/>
</dbReference>
<evidence type="ECO:0000256" key="2">
    <source>
        <dbReference type="ARBA" id="ARBA00010701"/>
    </source>
</evidence>
<keyword evidence="3" id="KW-0964">Secreted</keyword>
<comment type="caution">
    <text evidence="6">The sequence shown here is derived from an EMBL/GenBank/DDBJ whole genome shotgun (WGS) entry which is preliminary data.</text>
</comment>
<reference evidence="6 7" key="1">
    <citation type="journal article" date="2011" name="Cell">
        <title>The monarch butterfly genome yields insights into long-distance migration.</title>
        <authorList>
            <person name="Zhan S."/>
            <person name="Merlin C."/>
            <person name="Boore J.L."/>
            <person name="Reppert S.M."/>
        </authorList>
    </citation>
    <scope>NUCLEOTIDE SEQUENCE [LARGE SCALE GENOMIC DNA]</scope>
    <source>
        <strain evidence="6">F-2</strain>
    </source>
</reference>
<dbReference type="GO" id="GO:0017171">
    <property type="term" value="F:serine hydrolase activity"/>
    <property type="evidence" value="ECO:0007669"/>
    <property type="project" value="TreeGrafter"/>
</dbReference>
<proteinExistence type="inferred from homology"/>
<dbReference type="InParanoid" id="A0A212F4F6"/>
<dbReference type="Pfam" id="PF00151">
    <property type="entry name" value="Lipase"/>
    <property type="match status" value="1"/>
</dbReference>
<dbReference type="STRING" id="278856.A0A212F4F6"/>
<dbReference type="EMBL" id="AGBW02010384">
    <property type="protein sequence ID" value="OWR48603.1"/>
    <property type="molecule type" value="Genomic_DNA"/>
</dbReference>
<evidence type="ECO:0000256" key="1">
    <source>
        <dbReference type="ARBA" id="ARBA00004613"/>
    </source>
</evidence>
<comment type="subcellular location">
    <subcellularLocation>
        <location evidence="1">Secreted</location>
    </subcellularLocation>
</comment>
<dbReference type="GO" id="GO:0016042">
    <property type="term" value="P:lipid catabolic process"/>
    <property type="evidence" value="ECO:0007669"/>
    <property type="project" value="TreeGrafter"/>
</dbReference>
<keyword evidence="7" id="KW-1185">Reference proteome</keyword>